<dbReference type="NCBIfam" id="NF047860">
    <property type="entry name" value="Tet-DihydfolSynFolCMyb"/>
    <property type="match status" value="1"/>
</dbReference>
<protein>
    <recommendedName>
        <fullName evidence="8">Dihydrofolate synthase/folylpolyglutamate synthase</fullName>
        <ecNumber evidence="6">6.3.2.12</ecNumber>
        <ecNumber evidence="7">6.3.2.17</ecNumber>
    </recommendedName>
    <alternativeName>
        <fullName evidence="15">Tetrahydrofolylpolyglutamate synthase</fullName>
    </alternativeName>
</protein>
<dbReference type="GO" id="GO:0005737">
    <property type="term" value="C:cytoplasm"/>
    <property type="evidence" value="ECO:0007669"/>
    <property type="project" value="TreeGrafter"/>
</dbReference>
<evidence type="ECO:0000256" key="14">
    <source>
        <dbReference type="ARBA" id="ARBA00022909"/>
    </source>
</evidence>
<evidence type="ECO:0000313" key="21">
    <source>
        <dbReference type="EMBL" id="ACU76118.1"/>
    </source>
</evidence>
<keyword evidence="12" id="KW-0067">ATP-binding</keyword>
<organism evidence="21 22">
    <name type="scientific">Catenulispora acidiphila (strain DSM 44928 / JCM 14897 / NBRC 102108 / NRRL B-24433 / ID139908)</name>
    <dbReference type="NCBI Taxonomy" id="479433"/>
    <lineage>
        <taxon>Bacteria</taxon>
        <taxon>Bacillati</taxon>
        <taxon>Actinomycetota</taxon>
        <taxon>Actinomycetes</taxon>
        <taxon>Catenulisporales</taxon>
        <taxon>Catenulisporaceae</taxon>
        <taxon>Catenulispora</taxon>
    </lineage>
</organism>
<evidence type="ECO:0000259" key="19">
    <source>
        <dbReference type="Pfam" id="PF02875"/>
    </source>
</evidence>
<dbReference type="STRING" id="479433.Caci_7289"/>
<evidence type="ECO:0000256" key="15">
    <source>
        <dbReference type="ARBA" id="ARBA00030592"/>
    </source>
</evidence>
<dbReference type="GO" id="GO:0046872">
    <property type="term" value="F:metal ion binding"/>
    <property type="evidence" value="ECO:0007669"/>
    <property type="project" value="UniProtKB-KW"/>
</dbReference>
<evidence type="ECO:0000256" key="2">
    <source>
        <dbReference type="ARBA" id="ARBA00004799"/>
    </source>
</evidence>
<feature type="domain" description="Mur ligase central" evidence="20">
    <location>
        <begin position="54"/>
        <end position="281"/>
    </location>
</feature>
<feature type="compositionally biased region" description="Basic and acidic residues" evidence="18">
    <location>
        <begin position="462"/>
        <end position="471"/>
    </location>
</feature>
<proteinExistence type="inferred from homology"/>
<dbReference type="Pfam" id="PF08245">
    <property type="entry name" value="Mur_ligase_M"/>
    <property type="match status" value="1"/>
</dbReference>
<dbReference type="eggNOG" id="COG0285">
    <property type="taxonomic scope" value="Bacteria"/>
</dbReference>
<keyword evidence="10" id="KW-0479">Metal-binding</keyword>
<feature type="domain" description="Mur ligase C-terminal" evidence="19">
    <location>
        <begin position="310"/>
        <end position="422"/>
    </location>
</feature>
<name>C7Q8D0_CATAD</name>
<comment type="pathway">
    <text evidence="3">Cofactor biosynthesis; tetrahydrofolylpolyglutamate biosynthesis.</text>
</comment>
<comment type="pathway">
    <text evidence="2">Cofactor biosynthesis; tetrahydrofolate biosynthesis; 7,8-dihydrofolate from 2-amino-4-hydroxy-6-hydroxymethyl-7,8-dihydropteridine diphosphate and 4-aminobenzoate: step 2/2.</text>
</comment>
<dbReference type="EC" id="6.3.2.17" evidence="7"/>
<evidence type="ECO:0000256" key="16">
    <source>
        <dbReference type="ARBA" id="ARBA00047493"/>
    </source>
</evidence>
<dbReference type="HOGENOM" id="CLU_015869_1_2_11"/>
<evidence type="ECO:0000256" key="8">
    <source>
        <dbReference type="ARBA" id="ARBA00019357"/>
    </source>
</evidence>
<comment type="similarity">
    <text evidence="4">Belongs to the folylpolyglutamate synthase family.</text>
</comment>
<dbReference type="PANTHER" id="PTHR11136">
    <property type="entry name" value="FOLYLPOLYGLUTAMATE SYNTHASE-RELATED"/>
    <property type="match status" value="1"/>
</dbReference>
<reference evidence="21 22" key="1">
    <citation type="journal article" date="2009" name="Stand. Genomic Sci.">
        <title>Complete genome sequence of Catenulispora acidiphila type strain (ID 139908).</title>
        <authorList>
            <person name="Copeland A."/>
            <person name="Lapidus A."/>
            <person name="Glavina Del Rio T."/>
            <person name="Nolan M."/>
            <person name="Lucas S."/>
            <person name="Chen F."/>
            <person name="Tice H."/>
            <person name="Cheng J.F."/>
            <person name="Bruce D."/>
            <person name="Goodwin L."/>
            <person name="Pitluck S."/>
            <person name="Mikhailova N."/>
            <person name="Pati A."/>
            <person name="Ivanova N."/>
            <person name="Mavromatis K."/>
            <person name="Chen A."/>
            <person name="Palaniappan K."/>
            <person name="Chain P."/>
            <person name="Land M."/>
            <person name="Hauser L."/>
            <person name="Chang Y.J."/>
            <person name="Jeffries C.D."/>
            <person name="Chertkov O."/>
            <person name="Brettin T."/>
            <person name="Detter J.C."/>
            <person name="Han C."/>
            <person name="Ali Z."/>
            <person name="Tindall B.J."/>
            <person name="Goker M."/>
            <person name="Bristow J."/>
            <person name="Eisen J.A."/>
            <person name="Markowitz V."/>
            <person name="Hugenholtz P."/>
            <person name="Kyrpides N.C."/>
            <person name="Klenk H.P."/>
        </authorList>
    </citation>
    <scope>NUCLEOTIDE SEQUENCE [LARGE SCALE GENOMIC DNA]</scope>
    <source>
        <strain evidence="22">DSM 44928 / JCM 14897 / NBRC 102108 / NRRL B-24433 / ID139908</strain>
    </source>
</reference>
<dbReference type="GO" id="GO:0008841">
    <property type="term" value="F:dihydrofolate synthase activity"/>
    <property type="evidence" value="ECO:0007669"/>
    <property type="project" value="UniProtKB-EC"/>
</dbReference>
<evidence type="ECO:0000256" key="13">
    <source>
        <dbReference type="ARBA" id="ARBA00022842"/>
    </source>
</evidence>
<dbReference type="GO" id="GO:0005524">
    <property type="term" value="F:ATP binding"/>
    <property type="evidence" value="ECO:0007669"/>
    <property type="project" value="UniProtKB-KW"/>
</dbReference>
<dbReference type="Proteomes" id="UP000000851">
    <property type="component" value="Chromosome"/>
</dbReference>
<keyword evidence="9" id="KW-0436">Ligase</keyword>
<feature type="compositionally biased region" description="Basic and acidic residues" evidence="18">
    <location>
        <begin position="490"/>
        <end position="505"/>
    </location>
</feature>
<dbReference type="Gene3D" id="3.90.190.20">
    <property type="entry name" value="Mur ligase, C-terminal domain"/>
    <property type="match status" value="1"/>
</dbReference>
<evidence type="ECO:0000256" key="4">
    <source>
        <dbReference type="ARBA" id="ARBA00008276"/>
    </source>
</evidence>
<dbReference type="InterPro" id="IPR004101">
    <property type="entry name" value="Mur_ligase_C"/>
</dbReference>
<dbReference type="InterPro" id="IPR036565">
    <property type="entry name" value="Mur-like_cat_sf"/>
</dbReference>
<keyword evidence="13" id="KW-0460">Magnesium</keyword>
<dbReference type="NCBIfam" id="TIGR01499">
    <property type="entry name" value="folC"/>
    <property type="match status" value="1"/>
</dbReference>
<dbReference type="AlphaFoldDB" id="C7Q8D0"/>
<keyword evidence="14" id="KW-0289">Folate biosynthesis</keyword>
<evidence type="ECO:0000256" key="12">
    <source>
        <dbReference type="ARBA" id="ARBA00022840"/>
    </source>
</evidence>
<dbReference type="EMBL" id="CP001700">
    <property type="protein sequence ID" value="ACU76118.1"/>
    <property type="molecule type" value="Genomic_DNA"/>
</dbReference>
<evidence type="ECO:0000256" key="6">
    <source>
        <dbReference type="ARBA" id="ARBA00013023"/>
    </source>
</evidence>
<dbReference type="InterPro" id="IPR036615">
    <property type="entry name" value="Mur_ligase_C_dom_sf"/>
</dbReference>
<dbReference type="FunCoup" id="C7Q8D0">
    <property type="interactions" value="486"/>
</dbReference>
<comment type="cofactor">
    <cofactor evidence="1">
        <name>Mg(2+)</name>
        <dbReference type="ChEBI" id="CHEBI:18420"/>
    </cofactor>
</comment>
<evidence type="ECO:0000256" key="7">
    <source>
        <dbReference type="ARBA" id="ARBA00013025"/>
    </source>
</evidence>
<evidence type="ECO:0000256" key="17">
    <source>
        <dbReference type="ARBA" id="ARBA00049161"/>
    </source>
</evidence>
<dbReference type="KEGG" id="cai:Caci_7289"/>
<evidence type="ECO:0000256" key="10">
    <source>
        <dbReference type="ARBA" id="ARBA00022723"/>
    </source>
</evidence>
<dbReference type="SUPFAM" id="SSF53244">
    <property type="entry name" value="MurD-like peptide ligases, peptide-binding domain"/>
    <property type="match status" value="1"/>
</dbReference>
<feature type="compositionally biased region" description="Acidic residues" evidence="18">
    <location>
        <begin position="506"/>
        <end position="515"/>
    </location>
</feature>
<evidence type="ECO:0000256" key="18">
    <source>
        <dbReference type="SAM" id="MobiDB-lite"/>
    </source>
</evidence>
<feature type="compositionally biased region" description="Acidic residues" evidence="18">
    <location>
        <begin position="472"/>
        <end position="481"/>
    </location>
</feature>
<dbReference type="FunFam" id="3.40.1190.10:FF:000004">
    <property type="entry name" value="Dihydrofolate synthase/folylpolyglutamate synthase"/>
    <property type="match status" value="1"/>
</dbReference>
<dbReference type="GO" id="GO:0046656">
    <property type="term" value="P:folic acid biosynthetic process"/>
    <property type="evidence" value="ECO:0007669"/>
    <property type="project" value="UniProtKB-KW"/>
</dbReference>
<dbReference type="RefSeq" id="WP_015795846.1">
    <property type="nucleotide sequence ID" value="NC_013131.1"/>
</dbReference>
<dbReference type="PANTHER" id="PTHR11136:SF0">
    <property type="entry name" value="DIHYDROFOLATE SYNTHETASE-RELATED"/>
    <property type="match status" value="1"/>
</dbReference>
<keyword evidence="11" id="KW-0547">Nucleotide-binding</keyword>
<gene>
    <name evidence="21" type="ordered locus">Caci_7289</name>
</gene>
<evidence type="ECO:0000256" key="11">
    <source>
        <dbReference type="ARBA" id="ARBA00022741"/>
    </source>
</evidence>
<dbReference type="InterPro" id="IPR013221">
    <property type="entry name" value="Mur_ligase_cen"/>
</dbReference>
<dbReference type="EC" id="6.3.2.12" evidence="6"/>
<evidence type="ECO:0000313" key="22">
    <source>
        <dbReference type="Proteomes" id="UP000000851"/>
    </source>
</evidence>
<comment type="catalytic activity">
    <reaction evidence="17">
        <text>7,8-dihydropteroate + L-glutamate + ATP = 7,8-dihydrofolate + ADP + phosphate + H(+)</text>
        <dbReference type="Rhea" id="RHEA:23584"/>
        <dbReference type="ChEBI" id="CHEBI:15378"/>
        <dbReference type="ChEBI" id="CHEBI:17839"/>
        <dbReference type="ChEBI" id="CHEBI:29985"/>
        <dbReference type="ChEBI" id="CHEBI:30616"/>
        <dbReference type="ChEBI" id="CHEBI:43474"/>
        <dbReference type="ChEBI" id="CHEBI:57451"/>
        <dbReference type="ChEBI" id="CHEBI:456216"/>
        <dbReference type="EC" id="6.3.2.12"/>
    </reaction>
</comment>
<evidence type="ECO:0000256" key="3">
    <source>
        <dbReference type="ARBA" id="ARBA00005150"/>
    </source>
</evidence>
<dbReference type="GO" id="GO:0004326">
    <property type="term" value="F:tetrahydrofolylpolyglutamate synthase activity"/>
    <property type="evidence" value="ECO:0007669"/>
    <property type="project" value="UniProtKB-EC"/>
</dbReference>
<evidence type="ECO:0000259" key="20">
    <source>
        <dbReference type="Pfam" id="PF08245"/>
    </source>
</evidence>
<evidence type="ECO:0000256" key="9">
    <source>
        <dbReference type="ARBA" id="ARBA00022598"/>
    </source>
</evidence>
<sequence length="515" mass="55645">MANIDPELQEQFDEVERELLERWPETKMDPTLARVRALTEILGDPQKAYPVVHITGTNGKTSTARMIETLLRELNLRTGRFTSPHLESMNERITLDGAPIPLRRFVEVYEDIRPYVDIVDASQEFPLSFFEVITAMAFAAFADAPVDAAVLEVGLGGTWDCTNVADGQVAVITPIDVDHAHILGDTPAKIASEKAGIIKEGALVVLAQQPVEAAEVILRRASEVHAIVAREGIEYGVVERQQALGGQQLTIKGLAGEYTDIYLPLYGAHMAHNAATALAAVEAFLGAGRGGATLDPDVVREAFAKVTSPGRLEVVRRGPTVILDATHNPAGARATAQALADDFTFDHLVGVVGAMRDKDVAGILEVLEPVLNEVVITQNTTERAMPAAVLAELAAEIFGAERVHLVTRLDDAIDVAIGLAEAAIPAGTSSGAGVIVTGSVVTAGQARTLLVRDRSERVEDRHSFEEVRFEDAEKEDFDDRDFEQSFNIKHSGERESEPDGDRDGFSDDEYGGDDR</sequence>
<comment type="catalytic activity">
    <reaction evidence="16">
        <text>(6S)-5,6,7,8-tetrahydrofolyl-(gamma-L-Glu)(n) + L-glutamate + ATP = (6S)-5,6,7,8-tetrahydrofolyl-(gamma-L-Glu)(n+1) + ADP + phosphate + H(+)</text>
        <dbReference type="Rhea" id="RHEA:10580"/>
        <dbReference type="Rhea" id="RHEA-COMP:14738"/>
        <dbReference type="Rhea" id="RHEA-COMP:14740"/>
        <dbReference type="ChEBI" id="CHEBI:15378"/>
        <dbReference type="ChEBI" id="CHEBI:29985"/>
        <dbReference type="ChEBI" id="CHEBI:30616"/>
        <dbReference type="ChEBI" id="CHEBI:43474"/>
        <dbReference type="ChEBI" id="CHEBI:141005"/>
        <dbReference type="ChEBI" id="CHEBI:456216"/>
        <dbReference type="EC" id="6.3.2.17"/>
    </reaction>
</comment>
<dbReference type="OrthoDB" id="9809356at2"/>
<feature type="region of interest" description="Disordered" evidence="18">
    <location>
        <begin position="462"/>
        <end position="515"/>
    </location>
</feature>
<dbReference type="SUPFAM" id="SSF53623">
    <property type="entry name" value="MurD-like peptide ligases, catalytic domain"/>
    <property type="match status" value="1"/>
</dbReference>
<evidence type="ECO:0000256" key="1">
    <source>
        <dbReference type="ARBA" id="ARBA00001946"/>
    </source>
</evidence>
<dbReference type="InParanoid" id="C7Q8D0"/>
<dbReference type="Pfam" id="PF02875">
    <property type="entry name" value="Mur_ligase_C"/>
    <property type="match status" value="1"/>
</dbReference>
<dbReference type="Gene3D" id="3.40.1190.10">
    <property type="entry name" value="Mur-like, catalytic domain"/>
    <property type="match status" value="1"/>
</dbReference>
<evidence type="ECO:0000256" key="5">
    <source>
        <dbReference type="ARBA" id="ARBA00011245"/>
    </source>
</evidence>
<accession>C7Q8D0</accession>
<comment type="subunit">
    <text evidence="5">Monomer.</text>
</comment>
<dbReference type="InterPro" id="IPR001645">
    <property type="entry name" value="Folylpolyglutamate_synth"/>
</dbReference>
<keyword evidence="22" id="KW-1185">Reference proteome</keyword>